<keyword evidence="2" id="KW-1185">Reference proteome</keyword>
<evidence type="ECO:0000313" key="2">
    <source>
        <dbReference type="Proteomes" id="UP001289135"/>
    </source>
</evidence>
<evidence type="ECO:0000313" key="1">
    <source>
        <dbReference type="EMBL" id="MDZ5760947.1"/>
    </source>
</evidence>
<comment type="caution">
    <text evidence="1">The sequence shown here is derived from an EMBL/GenBank/DDBJ whole genome shotgun (WGS) entry which is preliminary data.</text>
</comment>
<organism evidence="1 2">
    <name type="scientific">Lyticum sinuosum</name>
    <dbReference type="NCBI Taxonomy" id="1332059"/>
    <lineage>
        <taxon>Bacteria</taxon>
        <taxon>Pseudomonadati</taxon>
        <taxon>Pseudomonadota</taxon>
        <taxon>Alphaproteobacteria</taxon>
        <taxon>Rickettsiales</taxon>
        <taxon>Lyticum</taxon>
    </lineage>
</organism>
<proteinExistence type="predicted"/>
<reference evidence="1" key="1">
    <citation type="submission" date="2023-02" db="EMBL/GenBank/DDBJ databases">
        <title>Host association and intracellularity evolved multiple times independently in the Rickettsiales.</title>
        <authorList>
            <person name="Castelli M."/>
            <person name="Nardi T."/>
            <person name="Gammuto L."/>
            <person name="Bellinzona G."/>
            <person name="Sabaneyeva E."/>
            <person name="Potekhin A."/>
            <person name="Serra V."/>
            <person name="Petroni G."/>
            <person name="Sassera D."/>
        </authorList>
    </citation>
    <scope>NUCLEOTIDE SEQUENCE</scope>
    <source>
        <strain evidence="1">USBL-36I1</strain>
    </source>
</reference>
<name>A0AAE4VJG8_9RICK</name>
<sequence length="55" mass="6478">MIMLFSSLIRIDNNDIRVHHNNDIGIHHNNDIGILYRILFHCSVSNKIIIFLHLI</sequence>
<dbReference type="AlphaFoldDB" id="A0AAE4VJG8"/>
<gene>
    <name evidence="1" type="ORF">Lyticum_00103</name>
</gene>
<dbReference type="Proteomes" id="UP001289135">
    <property type="component" value="Unassembled WGS sequence"/>
</dbReference>
<protein>
    <submittedName>
        <fullName evidence="1">Uncharacterized protein</fullName>
    </submittedName>
</protein>
<dbReference type="EMBL" id="JARGYU010000001">
    <property type="protein sequence ID" value="MDZ5760947.1"/>
    <property type="molecule type" value="Genomic_DNA"/>
</dbReference>
<accession>A0AAE4VJG8</accession>